<dbReference type="InterPro" id="IPR038765">
    <property type="entry name" value="Papain-like_cys_pep_sf"/>
</dbReference>
<keyword evidence="3" id="KW-0378">Hydrolase</keyword>
<dbReference type="InterPro" id="IPR013128">
    <property type="entry name" value="Peptidase_C1A"/>
</dbReference>
<evidence type="ECO:0000256" key="4">
    <source>
        <dbReference type="ARBA" id="ARBA00022807"/>
    </source>
</evidence>
<dbReference type="Proteomes" id="UP001153620">
    <property type="component" value="Chromosome 1"/>
</dbReference>
<dbReference type="GO" id="GO:0006508">
    <property type="term" value="P:proteolysis"/>
    <property type="evidence" value="ECO:0007669"/>
    <property type="project" value="UniProtKB-KW"/>
</dbReference>
<protein>
    <recommendedName>
        <fullName evidence="6">Peptidase C1A papain C-terminal domain-containing protein</fullName>
    </recommendedName>
</protein>
<dbReference type="PROSITE" id="PS00139">
    <property type="entry name" value="THIOL_PROTEASE_CYS"/>
    <property type="match status" value="1"/>
</dbReference>
<evidence type="ECO:0000256" key="1">
    <source>
        <dbReference type="ARBA" id="ARBA00008455"/>
    </source>
</evidence>
<evidence type="ECO:0000313" key="8">
    <source>
        <dbReference type="Proteomes" id="UP001153620"/>
    </source>
</evidence>
<dbReference type="InterPro" id="IPR000668">
    <property type="entry name" value="Peptidase_C1A_C"/>
</dbReference>
<keyword evidence="2" id="KW-0645">Protease</keyword>
<feature type="chain" id="PRO_5040465586" description="Peptidase C1A papain C-terminal domain-containing protein" evidence="5">
    <location>
        <begin position="19"/>
        <end position="378"/>
    </location>
</feature>
<dbReference type="InterPro" id="IPR025661">
    <property type="entry name" value="Pept_asp_AS"/>
</dbReference>
<dbReference type="PRINTS" id="PR00705">
    <property type="entry name" value="PAPAIN"/>
</dbReference>
<comment type="similarity">
    <text evidence="1">Belongs to the peptidase C1 family.</text>
</comment>
<dbReference type="Gene3D" id="3.90.70.10">
    <property type="entry name" value="Cysteine proteinases"/>
    <property type="match status" value="1"/>
</dbReference>
<evidence type="ECO:0000256" key="5">
    <source>
        <dbReference type="SAM" id="SignalP"/>
    </source>
</evidence>
<evidence type="ECO:0000259" key="6">
    <source>
        <dbReference type="SMART" id="SM00645"/>
    </source>
</evidence>
<dbReference type="InterPro" id="IPR000169">
    <property type="entry name" value="Pept_cys_AS"/>
</dbReference>
<dbReference type="OrthoDB" id="190265at2759"/>
<organism evidence="7 8">
    <name type="scientific">Chironomus riparius</name>
    <dbReference type="NCBI Taxonomy" id="315576"/>
    <lineage>
        <taxon>Eukaryota</taxon>
        <taxon>Metazoa</taxon>
        <taxon>Ecdysozoa</taxon>
        <taxon>Arthropoda</taxon>
        <taxon>Hexapoda</taxon>
        <taxon>Insecta</taxon>
        <taxon>Pterygota</taxon>
        <taxon>Neoptera</taxon>
        <taxon>Endopterygota</taxon>
        <taxon>Diptera</taxon>
        <taxon>Nematocera</taxon>
        <taxon>Chironomoidea</taxon>
        <taxon>Chironomidae</taxon>
        <taxon>Chironominae</taxon>
        <taxon>Chironomus</taxon>
    </lineage>
</organism>
<accession>A0A9N9RJF3</accession>
<name>A0A9N9RJF3_9DIPT</name>
<dbReference type="InterPro" id="IPR039417">
    <property type="entry name" value="Peptidase_C1A_papain-like"/>
</dbReference>
<sequence length="378" mass="44061">MKFVACFICLLFISYGESGKYYLQPRTFKLNNDYREFLEEYEKYKMYEPDYAKNYKNETFLKHRALQFERIKAQIKTHNENYKLGLVDYSRKTMPYSDWGPELKHKRLCGARMKAKPRALSNAQLLRIIKGWPKLPNNTQVNNCQFPNPVRDQQTCGCCWAFATISVIESILMTKKNIKTELSVQQLVDCDDADEGCDGGWPTTSFRYMQVNGLTSSKFYPYKNMKQQACRKAGHRNVLPPQFIVKQIEVEFKGDEESFRKLLYRTRSPVVIAAHANEAFMSVYTGRYKNETCPKNDPNHAMVMCGFGTDKFGDYWLIRNSWSPNWGENGFIKMAANNTCGVASFAMYPVIVGVNELDPFLGEIFEKQFRDDNRRYRD</sequence>
<dbReference type="Pfam" id="PF00112">
    <property type="entry name" value="Peptidase_C1"/>
    <property type="match status" value="1"/>
</dbReference>
<dbReference type="EMBL" id="OU895877">
    <property type="protein sequence ID" value="CAG9797948.1"/>
    <property type="molecule type" value="Genomic_DNA"/>
</dbReference>
<dbReference type="PANTHER" id="PTHR12411">
    <property type="entry name" value="CYSTEINE PROTEASE FAMILY C1-RELATED"/>
    <property type="match status" value="1"/>
</dbReference>
<proteinExistence type="inferred from homology"/>
<reference evidence="7" key="1">
    <citation type="submission" date="2022-01" db="EMBL/GenBank/DDBJ databases">
        <authorList>
            <person name="King R."/>
        </authorList>
    </citation>
    <scope>NUCLEOTIDE SEQUENCE</scope>
</reference>
<feature type="signal peptide" evidence="5">
    <location>
        <begin position="1"/>
        <end position="18"/>
    </location>
</feature>
<keyword evidence="4" id="KW-0788">Thiol protease</keyword>
<evidence type="ECO:0000256" key="2">
    <source>
        <dbReference type="ARBA" id="ARBA00022670"/>
    </source>
</evidence>
<feature type="domain" description="Peptidase C1A papain C-terminal" evidence="6">
    <location>
        <begin position="135"/>
        <end position="350"/>
    </location>
</feature>
<keyword evidence="8" id="KW-1185">Reference proteome</keyword>
<reference evidence="7" key="2">
    <citation type="submission" date="2022-10" db="EMBL/GenBank/DDBJ databases">
        <authorList>
            <consortium name="ENA_rothamsted_submissions"/>
            <consortium name="culmorum"/>
            <person name="King R."/>
        </authorList>
    </citation>
    <scope>NUCLEOTIDE SEQUENCE</scope>
</reference>
<evidence type="ECO:0000313" key="7">
    <source>
        <dbReference type="EMBL" id="CAG9797948.1"/>
    </source>
</evidence>
<dbReference type="CDD" id="cd02248">
    <property type="entry name" value="Peptidase_C1A"/>
    <property type="match status" value="1"/>
</dbReference>
<gene>
    <name evidence="7" type="ORF">CHIRRI_LOCUS934</name>
</gene>
<evidence type="ECO:0000256" key="3">
    <source>
        <dbReference type="ARBA" id="ARBA00022801"/>
    </source>
</evidence>
<dbReference type="PROSITE" id="PS00640">
    <property type="entry name" value="THIOL_PROTEASE_ASN"/>
    <property type="match status" value="1"/>
</dbReference>
<dbReference type="SUPFAM" id="SSF54001">
    <property type="entry name" value="Cysteine proteinases"/>
    <property type="match status" value="1"/>
</dbReference>
<dbReference type="GO" id="GO:0008234">
    <property type="term" value="F:cysteine-type peptidase activity"/>
    <property type="evidence" value="ECO:0007669"/>
    <property type="project" value="UniProtKB-KW"/>
</dbReference>
<dbReference type="AlphaFoldDB" id="A0A9N9RJF3"/>
<dbReference type="SMART" id="SM00645">
    <property type="entry name" value="Pept_C1"/>
    <property type="match status" value="1"/>
</dbReference>
<keyword evidence="5" id="KW-0732">Signal</keyword>